<accession>A0ABN7LTT5</accession>
<name>A0ABN7LTT5_9BACT</name>
<proteinExistence type="predicted"/>
<keyword evidence="3" id="KW-1185">Reference proteome</keyword>
<feature type="compositionally biased region" description="Basic and acidic residues" evidence="1">
    <location>
        <begin position="1"/>
        <end position="15"/>
    </location>
</feature>
<organism evidence="2 3">
    <name type="scientific">Nitrospira defluvii</name>
    <dbReference type="NCBI Taxonomy" id="330214"/>
    <lineage>
        <taxon>Bacteria</taxon>
        <taxon>Pseudomonadati</taxon>
        <taxon>Nitrospirota</taxon>
        <taxon>Nitrospiria</taxon>
        <taxon>Nitrospirales</taxon>
        <taxon>Nitrospiraceae</taxon>
        <taxon>Nitrospira</taxon>
    </lineage>
</organism>
<dbReference type="EMBL" id="CAJNBJ010000017">
    <property type="protein sequence ID" value="CAE6769052.1"/>
    <property type="molecule type" value="Genomic_DNA"/>
</dbReference>
<dbReference type="Proteomes" id="UP000675880">
    <property type="component" value="Unassembled WGS sequence"/>
</dbReference>
<evidence type="ECO:0000313" key="3">
    <source>
        <dbReference type="Proteomes" id="UP000675880"/>
    </source>
</evidence>
<evidence type="ECO:0000313" key="2">
    <source>
        <dbReference type="EMBL" id="CAE6769052.1"/>
    </source>
</evidence>
<sequence>MKDVMRAPSRVERSVQSEATRPLPRGLSELAARLFSVNAERWRRRAQFYERHRDYFPRLASSPFIDRCRELEAASREFARRLFAVPPQDELVPVRVTVSRLTSSRIR</sequence>
<evidence type="ECO:0000256" key="1">
    <source>
        <dbReference type="SAM" id="MobiDB-lite"/>
    </source>
</evidence>
<protein>
    <submittedName>
        <fullName evidence="2">Uncharacterized protein</fullName>
    </submittedName>
</protein>
<reference evidence="2 3" key="1">
    <citation type="submission" date="2021-02" db="EMBL/GenBank/DDBJ databases">
        <authorList>
            <person name="Han P."/>
        </authorList>
    </citation>
    <scope>NUCLEOTIDE SEQUENCE [LARGE SCALE GENOMIC DNA]</scope>
    <source>
        <strain evidence="2">Candidatus Nitrospira sp. ZN2</strain>
    </source>
</reference>
<feature type="region of interest" description="Disordered" evidence="1">
    <location>
        <begin position="1"/>
        <end position="20"/>
    </location>
</feature>
<dbReference type="RefSeq" id="WP_213043042.1">
    <property type="nucleotide sequence ID" value="NZ_CAJNBJ010000017.1"/>
</dbReference>
<comment type="caution">
    <text evidence="2">The sequence shown here is derived from an EMBL/GenBank/DDBJ whole genome shotgun (WGS) entry which is preliminary data.</text>
</comment>
<gene>
    <name evidence="2" type="ORF">NSPZN2_40185</name>
</gene>